<evidence type="ECO:0000256" key="4">
    <source>
        <dbReference type="ARBA" id="ARBA00022989"/>
    </source>
</evidence>
<gene>
    <name evidence="7" type="ORF">E5339_07460</name>
</gene>
<comment type="subcellular location">
    <subcellularLocation>
        <location evidence="1">Cell membrane</location>
        <topology evidence="1">Multi-pass membrane protein</topology>
    </subcellularLocation>
</comment>
<organism evidence="7 8">
    <name type="scientific">Phocaeicola sartorii</name>
    <dbReference type="NCBI Taxonomy" id="671267"/>
    <lineage>
        <taxon>Bacteria</taxon>
        <taxon>Pseudomonadati</taxon>
        <taxon>Bacteroidota</taxon>
        <taxon>Bacteroidia</taxon>
        <taxon>Bacteroidales</taxon>
        <taxon>Bacteroidaceae</taxon>
        <taxon>Phocaeicola</taxon>
    </lineage>
</organism>
<reference evidence="7 8" key="1">
    <citation type="submission" date="2019-04" db="EMBL/GenBank/DDBJ databases">
        <title>Microbes associate with the intestines of laboratory mice.</title>
        <authorList>
            <person name="Navarre W."/>
            <person name="Wong E."/>
            <person name="Huang K."/>
            <person name="Tropini C."/>
            <person name="Ng K."/>
            <person name="Yu B."/>
        </authorList>
    </citation>
    <scope>NUCLEOTIDE SEQUENCE [LARGE SCALE GENOMIC DNA]</scope>
    <source>
        <strain evidence="7 8">NM22_B1</strain>
    </source>
</reference>
<feature type="transmembrane region" description="Helical" evidence="6">
    <location>
        <begin position="443"/>
        <end position="465"/>
    </location>
</feature>
<keyword evidence="2" id="KW-1003">Cell membrane</keyword>
<comment type="caution">
    <text evidence="7">The sequence shown here is derived from an EMBL/GenBank/DDBJ whole genome shotgun (WGS) entry which is preliminary data.</text>
</comment>
<keyword evidence="3 6" id="KW-0812">Transmembrane</keyword>
<dbReference type="RefSeq" id="WP_135951040.1">
    <property type="nucleotide sequence ID" value="NZ_CAXHRC010000002.1"/>
</dbReference>
<feature type="transmembrane region" description="Helical" evidence="6">
    <location>
        <begin position="210"/>
        <end position="234"/>
    </location>
</feature>
<feature type="transmembrane region" description="Helical" evidence="6">
    <location>
        <begin position="417"/>
        <end position="437"/>
    </location>
</feature>
<feature type="transmembrane region" description="Helical" evidence="6">
    <location>
        <begin position="143"/>
        <end position="162"/>
    </location>
</feature>
<dbReference type="GO" id="GO:0005886">
    <property type="term" value="C:plasma membrane"/>
    <property type="evidence" value="ECO:0007669"/>
    <property type="project" value="UniProtKB-SubCell"/>
</dbReference>
<dbReference type="Proteomes" id="UP000310760">
    <property type="component" value="Unassembled WGS sequence"/>
</dbReference>
<protein>
    <submittedName>
        <fullName evidence="7">Flippase</fullName>
    </submittedName>
</protein>
<evidence type="ECO:0000313" key="8">
    <source>
        <dbReference type="Proteomes" id="UP000310760"/>
    </source>
</evidence>
<dbReference type="AlphaFoldDB" id="A0A4S2FPM6"/>
<feature type="transmembrane region" description="Helical" evidence="6">
    <location>
        <begin position="327"/>
        <end position="347"/>
    </location>
</feature>
<feature type="transmembrane region" description="Helical" evidence="6">
    <location>
        <begin position="7"/>
        <end position="27"/>
    </location>
</feature>
<feature type="transmembrane region" description="Helical" evidence="6">
    <location>
        <begin position="240"/>
        <end position="260"/>
    </location>
</feature>
<feature type="transmembrane region" description="Helical" evidence="6">
    <location>
        <begin position="47"/>
        <end position="68"/>
    </location>
</feature>
<evidence type="ECO:0000256" key="3">
    <source>
        <dbReference type="ARBA" id="ARBA00022692"/>
    </source>
</evidence>
<dbReference type="Pfam" id="PF01943">
    <property type="entry name" value="Polysacc_synt"/>
    <property type="match status" value="1"/>
</dbReference>
<feature type="transmembrane region" description="Helical" evidence="6">
    <location>
        <begin position="383"/>
        <end position="405"/>
    </location>
</feature>
<keyword evidence="5 6" id="KW-0472">Membrane</keyword>
<dbReference type="PANTHER" id="PTHR30250:SF11">
    <property type="entry name" value="O-ANTIGEN TRANSPORTER-RELATED"/>
    <property type="match status" value="1"/>
</dbReference>
<feature type="transmembrane region" description="Helical" evidence="6">
    <location>
        <begin position="290"/>
        <end position="307"/>
    </location>
</feature>
<evidence type="ECO:0000256" key="5">
    <source>
        <dbReference type="ARBA" id="ARBA00023136"/>
    </source>
</evidence>
<evidence type="ECO:0000256" key="1">
    <source>
        <dbReference type="ARBA" id="ARBA00004651"/>
    </source>
</evidence>
<accession>A0A4S2FPM6</accession>
<feature type="transmembrane region" description="Helical" evidence="6">
    <location>
        <begin position="354"/>
        <end position="377"/>
    </location>
</feature>
<dbReference type="InterPro" id="IPR002797">
    <property type="entry name" value="Polysacc_synth"/>
</dbReference>
<feature type="transmembrane region" description="Helical" evidence="6">
    <location>
        <begin position="89"/>
        <end position="109"/>
    </location>
</feature>
<name>A0A4S2FPM6_9BACT</name>
<keyword evidence="4 6" id="KW-1133">Transmembrane helix</keyword>
<evidence type="ECO:0000256" key="2">
    <source>
        <dbReference type="ARBA" id="ARBA00022475"/>
    </source>
</evidence>
<proteinExistence type="predicted"/>
<dbReference type="InterPro" id="IPR050833">
    <property type="entry name" value="Poly_Biosynth_Transport"/>
</dbReference>
<evidence type="ECO:0000313" key="7">
    <source>
        <dbReference type="EMBL" id="TGY71028.1"/>
    </source>
</evidence>
<dbReference type="EMBL" id="SRYJ01000014">
    <property type="protein sequence ID" value="TGY71028.1"/>
    <property type="molecule type" value="Genomic_DNA"/>
</dbReference>
<evidence type="ECO:0000256" key="6">
    <source>
        <dbReference type="SAM" id="Phobius"/>
    </source>
</evidence>
<feature type="transmembrane region" description="Helical" evidence="6">
    <location>
        <begin position="168"/>
        <end position="189"/>
    </location>
</feature>
<sequence>MATIRTNFIYSVVLVLSNYLFPLLVYPYVSRVLGVANIGLCNFIDGIINYFILFSMMGINVVGIREVAKEKGDRTKLSNCFQDIIRLNLLATSIVLIILIALMFTVPRLEAHRDLMWIGVFKLLANVFLIEWFYKGMEEFRFITFRSIIIKTICLIGIFIFVNDESDYREYYFFMCAMYAINAFFNWGYLRRFISFSFFKGDISRYSKTILIMGSYSILTSMYTTFNIAFLGLVSSDTEVGYYTTAVKLYSIIMALYSAFTGVMLPRMSALVAENRIGDFNNLLAKSNKILFKFTLPLIVYTIIFSPEIIQIISGTGYEGAVCPMRLVMPLMLIIGYEQIIIVQILMPLKKDKYILINSIIGAFTGIILNLLLVPSMKSVGSAIVWGTSEIIVMISAQFFVYKLIKKGIPLRLFIRESFYVFPLFLALVGLYCLYHYNFMGMIEYIILGGCILGVHYIISCGNLLKFRYA</sequence>
<feature type="transmembrane region" description="Helical" evidence="6">
    <location>
        <begin position="115"/>
        <end position="134"/>
    </location>
</feature>
<dbReference type="PANTHER" id="PTHR30250">
    <property type="entry name" value="PST FAMILY PREDICTED COLANIC ACID TRANSPORTER"/>
    <property type="match status" value="1"/>
</dbReference>